<evidence type="ECO:0000313" key="1">
    <source>
        <dbReference type="EMBL" id="KAJ1081962.1"/>
    </source>
</evidence>
<dbReference type="Gene3D" id="3.30.250.20">
    <property type="entry name" value="L1 transposable element, C-terminal domain"/>
    <property type="match status" value="1"/>
</dbReference>
<gene>
    <name evidence="1" type="ORF">NDU88_002134</name>
</gene>
<proteinExistence type="predicted"/>
<dbReference type="Proteomes" id="UP001066276">
    <property type="component" value="Chromosome 12"/>
</dbReference>
<evidence type="ECO:0000313" key="2">
    <source>
        <dbReference type="Proteomes" id="UP001066276"/>
    </source>
</evidence>
<protein>
    <submittedName>
        <fullName evidence="1">Uncharacterized protein</fullName>
    </submittedName>
</protein>
<dbReference type="EMBL" id="JANPWB010000016">
    <property type="protein sequence ID" value="KAJ1081962.1"/>
    <property type="molecule type" value="Genomic_DNA"/>
</dbReference>
<keyword evidence="2" id="KW-1185">Reference proteome</keyword>
<reference evidence="1" key="1">
    <citation type="journal article" date="2022" name="bioRxiv">
        <title>Sequencing and chromosome-scale assembly of the giantPleurodeles waltlgenome.</title>
        <authorList>
            <person name="Brown T."/>
            <person name="Elewa A."/>
            <person name="Iarovenko S."/>
            <person name="Subramanian E."/>
            <person name="Araus A.J."/>
            <person name="Petzold A."/>
            <person name="Susuki M."/>
            <person name="Suzuki K.-i.T."/>
            <person name="Hayashi T."/>
            <person name="Toyoda A."/>
            <person name="Oliveira C."/>
            <person name="Osipova E."/>
            <person name="Leigh N.D."/>
            <person name="Simon A."/>
            <person name="Yun M.H."/>
        </authorList>
    </citation>
    <scope>NUCLEOTIDE SEQUENCE</scope>
    <source>
        <strain evidence="1">20211129_DDA</strain>
        <tissue evidence="1">Liver</tissue>
    </source>
</reference>
<dbReference type="AlphaFoldDB" id="A0AAV7KUP4"/>
<accession>A0AAV7KUP4</accession>
<sequence>MVDYLERWLGEEVVLEGHSSFYALERVHRVPAKPLQSGLLYYKERNHILGQDQQQGEHRVEISKVMIFPVFPSDVQRQHSTFLEAKKHLHQIDLSCAIPARLGVATPDGVQIFQTPQEVWNGWTSTHFWTHIFHADKLSRKVQSTGPLVVPEWSLPGKRSNRSSREQWQ</sequence>
<organism evidence="1 2">
    <name type="scientific">Pleurodeles waltl</name>
    <name type="common">Iberian ribbed newt</name>
    <dbReference type="NCBI Taxonomy" id="8319"/>
    <lineage>
        <taxon>Eukaryota</taxon>
        <taxon>Metazoa</taxon>
        <taxon>Chordata</taxon>
        <taxon>Craniata</taxon>
        <taxon>Vertebrata</taxon>
        <taxon>Euteleostomi</taxon>
        <taxon>Amphibia</taxon>
        <taxon>Batrachia</taxon>
        <taxon>Caudata</taxon>
        <taxon>Salamandroidea</taxon>
        <taxon>Salamandridae</taxon>
        <taxon>Pleurodelinae</taxon>
        <taxon>Pleurodeles</taxon>
    </lineage>
</organism>
<dbReference type="InterPro" id="IPR042566">
    <property type="entry name" value="L1_C"/>
</dbReference>
<comment type="caution">
    <text evidence="1">The sequence shown here is derived from an EMBL/GenBank/DDBJ whole genome shotgun (WGS) entry which is preliminary data.</text>
</comment>
<name>A0AAV7KUP4_PLEWA</name>